<organism evidence="1 2">
    <name type="scientific">Sphingobium baderi LL03</name>
    <dbReference type="NCBI Taxonomy" id="1114964"/>
    <lineage>
        <taxon>Bacteria</taxon>
        <taxon>Pseudomonadati</taxon>
        <taxon>Pseudomonadota</taxon>
        <taxon>Alphaproteobacteria</taxon>
        <taxon>Sphingomonadales</taxon>
        <taxon>Sphingomonadaceae</taxon>
        <taxon>Sphingobium</taxon>
    </lineage>
</organism>
<evidence type="ECO:0000313" key="1">
    <source>
        <dbReference type="EMBL" id="EQA97964.1"/>
    </source>
</evidence>
<evidence type="ECO:0000313" key="2">
    <source>
        <dbReference type="Proteomes" id="UP000015524"/>
    </source>
</evidence>
<reference evidence="1 2" key="1">
    <citation type="journal article" date="2013" name="Genome Announc.">
        <title>Draft Genome Sequence of a Hexachlorocyclohexane-Degrading Bacterium, Sphingobium baderi Strain LL03T.</title>
        <authorList>
            <person name="Kaur J."/>
            <person name="Verma H."/>
            <person name="Tripathi C."/>
            <person name="Khurana J.P."/>
            <person name="Lal R."/>
        </authorList>
    </citation>
    <scope>NUCLEOTIDE SEQUENCE [LARGE SCALE GENOMIC DNA]</scope>
    <source>
        <strain evidence="1 2">LL03</strain>
    </source>
</reference>
<keyword evidence="2" id="KW-1185">Reference proteome</keyword>
<protein>
    <submittedName>
        <fullName evidence="1">Uncharacterized protein</fullName>
    </submittedName>
</protein>
<name>T0HEZ2_9SPHN</name>
<gene>
    <name evidence="1" type="ORF">L485_19675</name>
</gene>
<dbReference type="Proteomes" id="UP000015524">
    <property type="component" value="Unassembled WGS sequence"/>
</dbReference>
<sequence>MEKISADGAVTGGRAQPSSFVAGRRMAACDQLWVIQGAEIEA</sequence>
<proteinExistence type="predicted"/>
<comment type="caution">
    <text evidence="1">The sequence shown here is derived from an EMBL/GenBank/DDBJ whole genome shotgun (WGS) entry which is preliminary data.</text>
</comment>
<accession>T0HEZ2</accession>
<dbReference type="EMBL" id="ATIB01000085">
    <property type="protein sequence ID" value="EQA97964.1"/>
    <property type="molecule type" value="Genomic_DNA"/>
</dbReference>
<dbReference type="AlphaFoldDB" id="T0HEZ2"/>